<evidence type="ECO:0000313" key="1">
    <source>
        <dbReference type="EMBL" id="CAB5225808.1"/>
    </source>
</evidence>
<sequence length="151" mass="16994">MSLISKLKNEVEAFGLQFLYDSAGGINRMIDNADYTEDKCVVYSFLLSQSQFIDGKETAQIGVFFSKLTDFDFDSIENDAIQQACKEIAFEFIKYLAKGNVFTVGAITLNYFYDEFEANLTGVAVNTTFTETVGLCQDTVYFNKPENEPQP</sequence>
<proteinExistence type="predicted"/>
<name>A0A6J7X5F5_9CAUD</name>
<protein>
    <submittedName>
        <fullName evidence="1">Uncharacterized protein</fullName>
    </submittedName>
</protein>
<gene>
    <name evidence="1" type="ORF">UFOVP756_8</name>
</gene>
<organism evidence="1">
    <name type="scientific">uncultured Caudovirales phage</name>
    <dbReference type="NCBI Taxonomy" id="2100421"/>
    <lineage>
        <taxon>Viruses</taxon>
        <taxon>Duplodnaviria</taxon>
        <taxon>Heunggongvirae</taxon>
        <taxon>Uroviricota</taxon>
        <taxon>Caudoviricetes</taxon>
        <taxon>Peduoviridae</taxon>
        <taxon>Maltschvirus</taxon>
        <taxon>Maltschvirus maltsch</taxon>
    </lineage>
</organism>
<reference evidence="1" key="1">
    <citation type="submission" date="2020-05" db="EMBL/GenBank/DDBJ databases">
        <authorList>
            <person name="Chiriac C."/>
            <person name="Salcher M."/>
            <person name="Ghai R."/>
            <person name="Kavagutti S V."/>
        </authorList>
    </citation>
    <scope>NUCLEOTIDE SEQUENCE</scope>
</reference>
<accession>A0A6J7X5F5</accession>
<dbReference type="EMBL" id="LR798354">
    <property type="protein sequence ID" value="CAB5225808.1"/>
    <property type="molecule type" value="Genomic_DNA"/>
</dbReference>